<gene>
    <name evidence="4" type="ORF">SLEP1_g57359</name>
</gene>
<dbReference type="Gene3D" id="1.25.40.20">
    <property type="entry name" value="Ankyrin repeat-containing domain"/>
    <property type="match status" value="1"/>
</dbReference>
<dbReference type="InterPro" id="IPR036770">
    <property type="entry name" value="Ankyrin_rpt-contain_sf"/>
</dbReference>
<protein>
    <recommendedName>
        <fullName evidence="3">PGG domain-containing protein</fullName>
    </recommendedName>
</protein>
<dbReference type="SUPFAM" id="SSF48403">
    <property type="entry name" value="Ankyrin repeat"/>
    <property type="match status" value="1"/>
</dbReference>
<dbReference type="EMBL" id="BPVZ01000385">
    <property type="protein sequence ID" value="GKV50658.1"/>
    <property type="molecule type" value="Genomic_DNA"/>
</dbReference>
<feature type="region of interest" description="Disordered" evidence="1">
    <location>
        <begin position="27"/>
        <end position="59"/>
    </location>
</feature>
<dbReference type="Proteomes" id="UP001054252">
    <property type="component" value="Unassembled WGS sequence"/>
</dbReference>
<dbReference type="PANTHER" id="PTHR24177:SF329">
    <property type="entry name" value="ANKYRIN REPEAT PROTEIN"/>
    <property type="match status" value="1"/>
</dbReference>
<feature type="transmembrane region" description="Helical" evidence="2">
    <location>
        <begin position="629"/>
        <end position="654"/>
    </location>
</feature>
<dbReference type="GO" id="GO:0016020">
    <property type="term" value="C:membrane"/>
    <property type="evidence" value="ECO:0007669"/>
    <property type="project" value="TreeGrafter"/>
</dbReference>
<dbReference type="PANTHER" id="PTHR24177">
    <property type="entry name" value="CASKIN"/>
    <property type="match status" value="1"/>
</dbReference>
<organism evidence="4 5">
    <name type="scientific">Rubroshorea leprosula</name>
    <dbReference type="NCBI Taxonomy" id="152421"/>
    <lineage>
        <taxon>Eukaryota</taxon>
        <taxon>Viridiplantae</taxon>
        <taxon>Streptophyta</taxon>
        <taxon>Embryophyta</taxon>
        <taxon>Tracheophyta</taxon>
        <taxon>Spermatophyta</taxon>
        <taxon>Magnoliopsida</taxon>
        <taxon>eudicotyledons</taxon>
        <taxon>Gunneridae</taxon>
        <taxon>Pentapetalae</taxon>
        <taxon>rosids</taxon>
        <taxon>malvids</taxon>
        <taxon>Malvales</taxon>
        <taxon>Dipterocarpaceae</taxon>
        <taxon>Rubroshorea</taxon>
    </lineage>
</organism>
<keyword evidence="2" id="KW-0472">Membrane</keyword>
<keyword evidence="2" id="KW-0812">Transmembrane</keyword>
<dbReference type="Pfam" id="PF12796">
    <property type="entry name" value="Ank_2"/>
    <property type="match status" value="1"/>
</dbReference>
<feature type="domain" description="PGG" evidence="3">
    <location>
        <begin position="540"/>
        <end position="653"/>
    </location>
</feature>
<dbReference type="AlphaFoldDB" id="A0AAV5MPB5"/>
<proteinExistence type="predicted"/>
<comment type="caution">
    <text evidence="4">The sequence shown here is derived from an EMBL/GenBank/DDBJ whole genome shotgun (WGS) entry which is preliminary data.</text>
</comment>
<dbReference type="Pfam" id="PF13962">
    <property type="entry name" value="PGG"/>
    <property type="match status" value="1"/>
</dbReference>
<keyword evidence="5" id="KW-1185">Reference proteome</keyword>
<dbReference type="SMART" id="SM00248">
    <property type="entry name" value="ANK"/>
    <property type="match status" value="3"/>
</dbReference>
<name>A0AAV5MPB5_9ROSI</name>
<reference evidence="4 5" key="1">
    <citation type="journal article" date="2021" name="Commun. Biol.">
        <title>The genome of Shorea leprosula (Dipterocarpaceae) highlights the ecological relevance of drought in aseasonal tropical rainforests.</title>
        <authorList>
            <person name="Ng K.K.S."/>
            <person name="Kobayashi M.J."/>
            <person name="Fawcett J.A."/>
            <person name="Hatakeyama M."/>
            <person name="Paape T."/>
            <person name="Ng C.H."/>
            <person name="Ang C.C."/>
            <person name="Tnah L.H."/>
            <person name="Lee C.T."/>
            <person name="Nishiyama T."/>
            <person name="Sese J."/>
            <person name="O'Brien M.J."/>
            <person name="Copetti D."/>
            <person name="Mohd Noor M.I."/>
            <person name="Ong R.C."/>
            <person name="Putra M."/>
            <person name="Sireger I.Z."/>
            <person name="Indrioko S."/>
            <person name="Kosugi Y."/>
            <person name="Izuno A."/>
            <person name="Isagi Y."/>
            <person name="Lee S.L."/>
            <person name="Shimizu K.K."/>
        </authorList>
    </citation>
    <scope>NUCLEOTIDE SEQUENCE [LARGE SCALE GENOMIC DNA]</scope>
    <source>
        <strain evidence="4">214</strain>
    </source>
</reference>
<dbReference type="InterPro" id="IPR002110">
    <property type="entry name" value="Ankyrin_rpt"/>
</dbReference>
<evidence type="ECO:0000313" key="5">
    <source>
        <dbReference type="Proteomes" id="UP001054252"/>
    </source>
</evidence>
<evidence type="ECO:0000256" key="1">
    <source>
        <dbReference type="SAM" id="MobiDB-lite"/>
    </source>
</evidence>
<feature type="transmembrane region" description="Helical" evidence="2">
    <location>
        <begin position="587"/>
        <end position="609"/>
    </location>
</feature>
<accession>A0AAV5MPB5</accession>
<feature type="transmembrane region" description="Helical" evidence="2">
    <location>
        <begin position="661"/>
        <end position="681"/>
    </location>
</feature>
<feature type="transmembrane region" description="Helical" evidence="2">
    <location>
        <begin position="547"/>
        <end position="566"/>
    </location>
</feature>
<evidence type="ECO:0000259" key="3">
    <source>
        <dbReference type="Pfam" id="PF13962"/>
    </source>
</evidence>
<keyword evidence="2" id="KW-1133">Transmembrane helix</keyword>
<dbReference type="InterPro" id="IPR026961">
    <property type="entry name" value="PGG_dom"/>
</dbReference>
<feature type="compositionally biased region" description="Polar residues" evidence="1">
    <location>
        <begin position="49"/>
        <end position="59"/>
    </location>
</feature>
<evidence type="ECO:0000313" key="4">
    <source>
        <dbReference type="EMBL" id="GKV50658.1"/>
    </source>
</evidence>
<evidence type="ECO:0000256" key="2">
    <source>
        <dbReference type="SAM" id="Phobius"/>
    </source>
</evidence>
<sequence>MCRLWLSRSSNAAPAFMARKVKRYGRASVSPQRSGQRRLIQKSPKIQIGQDSGRANVSPQRSGQIVTRFIWSLHEGQLVQGHKLALPIQPSQIVLQVDLFLFTIHPSPSRYPNLLARLHAWQLMKDLRRNQVSDRSGGEAAPSQLVIMTDRQHHPVASVSLVVVMDQARTNMVIDAFSSPAHSQPRELAPFRTTLNSAVIQVGHKLLKLCHCHYLGREPTDTPSPVRQPNAGGGLPKQYPINRIINDGKQTALHIAVLAGAVEIAEELIKRMSETDLEIQDRDGCPALYFAARSGKKIAECLVEKNPTLPTIPNKEGYIPVVWACACGDKNVTEYLYSKTPKESLSPDVGKNGPRLLNYTISGKMFDISLDLLRDYPSLAVTKDSSHSTPILTLSDEPSAFFSGSGLGFWQRLIYHRLKINKHSFSNDVRLPVTHQDQNEKKNIKMQAFFGLHALDLMLLKFSGIKQIYDLKLIHTRMLAPDFQLARISGAALQMQRELQWFKEVQSIVPESCKKARNKDGETPSDVFTKSHKELAKQGEKWMKATASSSSVVGSLIITIMFAAILTVPGGNNQETGVPIFLRKKSFMVFLISDAISLFTASISVLMFLGILTSRYAEEDFYKSLPQKLILGLSTLFISIATMMVTFSSALIIMVQGRRSVILPIILLAALPVTLFMWLQFPLLVEIFISTYRPGILVKTKKQWH</sequence>